<dbReference type="SUPFAM" id="SSF52047">
    <property type="entry name" value="RNI-like"/>
    <property type="match status" value="1"/>
</dbReference>
<name>A0A8J4BCG3_9CHLO</name>
<proteinExistence type="predicted"/>
<dbReference type="GO" id="GO:0005930">
    <property type="term" value="C:axoneme"/>
    <property type="evidence" value="ECO:0007669"/>
    <property type="project" value="UniProtKB-SubCell"/>
</dbReference>
<organism evidence="2 3">
    <name type="scientific">Volvox africanus</name>
    <dbReference type="NCBI Taxonomy" id="51714"/>
    <lineage>
        <taxon>Eukaryota</taxon>
        <taxon>Viridiplantae</taxon>
        <taxon>Chlorophyta</taxon>
        <taxon>core chlorophytes</taxon>
        <taxon>Chlorophyceae</taxon>
        <taxon>CS clade</taxon>
        <taxon>Chlamydomonadales</taxon>
        <taxon>Volvocaceae</taxon>
        <taxon>Volvox</taxon>
    </lineage>
</organism>
<evidence type="ECO:0000256" key="1">
    <source>
        <dbReference type="ARBA" id="ARBA00004430"/>
    </source>
</evidence>
<keyword evidence="3" id="KW-1185">Reference proteome</keyword>
<dbReference type="Gene3D" id="3.80.10.10">
    <property type="entry name" value="Ribonuclease Inhibitor"/>
    <property type="match status" value="1"/>
</dbReference>
<dbReference type="Proteomes" id="UP000747399">
    <property type="component" value="Unassembled WGS sequence"/>
</dbReference>
<evidence type="ECO:0000313" key="3">
    <source>
        <dbReference type="Proteomes" id="UP000747399"/>
    </source>
</evidence>
<sequence length="653" mass="70359">MVPDNYIATIGSYNLISELRNGSTRLLLLPNHLLKRILQESGSAAVLRFVSKAFADTVAKTITRVTLPRGVIRNYGQLRRVFNTFPDANQAVLDLSTDFNNFDHSNSIWSAEDVSGDAVLVAGALDALAALRHPLVALAILHLSCRLTLPSTSTLAYLASCGLTELELQDVSIQRAASDGASNLLRPPPPFMPDQLPAESLADSIRARGTAMVRFACSLPSLRRLSLCSAAFSASDVSALAGLTQLEELSLIGAMECGGPAGSAPSGPSQSELPKLVDALAAVPTYKHLLAALPRLRRLRLPMPIASSLLKYRECRTGTLLDSDDEDGGVGINEESGADCVFDNQDFWRFFHYSSRISSELCGSPGPFSAPTAQFILRGGNRDPVPVNTASSTVPAAAGWDFPPQLEELTIPLCSLNGPMFRAVCEAYAGRALAGEGGSGGNCASAVGARQVHRRLRSLHVTCAPGYTAWEGSFLNVDSDFSVMACLGPTLESLHLSLELHGWGRNALRKAHLRDCLRPLRMLHRLQDLCITETRQPLCFATRRAVGFTTEAMSYLMDKPQELPRRCADVRIPPMASLGDLQPLAAAPRNSRTGWPVQVARSQLPVACLDSLLLHWPQLRTLSVCGQCAIRSTCDGQTRLVRVEDTSGRRGGL</sequence>
<dbReference type="AlphaFoldDB" id="A0A8J4BCG3"/>
<dbReference type="EMBL" id="BNCO01000032">
    <property type="protein sequence ID" value="GIL58614.1"/>
    <property type="molecule type" value="Genomic_DNA"/>
</dbReference>
<evidence type="ECO:0000313" key="2">
    <source>
        <dbReference type="EMBL" id="GIL58614.1"/>
    </source>
</evidence>
<comment type="subcellular location">
    <subcellularLocation>
        <location evidence="1">Cytoplasm</location>
        <location evidence="1">Cytoskeleton</location>
        <location evidence="1">Cilium axoneme</location>
    </subcellularLocation>
</comment>
<evidence type="ECO:0008006" key="4">
    <source>
        <dbReference type="Google" id="ProtNLM"/>
    </source>
</evidence>
<gene>
    <name evidence="2" type="ORF">Vafri_13626</name>
</gene>
<protein>
    <recommendedName>
        <fullName evidence="4">F-box domain-containing protein</fullName>
    </recommendedName>
</protein>
<accession>A0A8J4BCG3</accession>
<comment type="caution">
    <text evidence="2">The sequence shown here is derived from an EMBL/GenBank/DDBJ whole genome shotgun (WGS) entry which is preliminary data.</text>
</comment>
<dbReference type="InterPro" id="IPR032675">
    <property type="entry name" value="LRR_dom_sf"/>
</dbReference>
<reference evidence="2" key="1">
    <citation type="journal article" date="2021" name="Proc. Natl. Acad. Sci. U.S.A.">
        <title>Three genomes in the algal genus Volvox reveal the fate of a haploid sex-determining region after a transition to homothallism.</title>
        <authorList>
            <person name="Yamamoto K."/>
            <person name="Hamaji T."/>
            <person name="Kawai-Toyooka H."/>
            <person name="Matsuzaki R."/>
            <person name="Takahashi F."/>
            <person name="Nishimura Y."/>
            <person name="Kawachi M."/>
            <person name="Noguchi H."/>
            <person name="Minakuchi Y."/>
            <person name="Umen J.G."/>
            <person name="Toyoda A."/>
            <person name="Nozaki H."/>
        </authorList>
    </citation>
    <scope>NUCLEOTIDE SEQUENCE</scope>
    <source>
        <strain evidence="2">NIES-3780</strain>
    </source>
</reference>